<dbReference type="GO" id="GO:0030955">
    <property type="term" value="F:potassium ion binding"/>
    <property type="evidence" value="ECO:0007669"/>
    <property type="project" value="InterPro"/>
</dbReference>
<feature type="transmembrane region" description="Helical" evidence="21">
    <location>
        <begin position="1202"/>
        <end position="1230"/>
    </location>
</feature>
<evidence type="ECO:0000256" key="10">
    <source>
        <dbReference type="ARBA" id="ARBA00022679"/>
    </source>
</evidence>
<keyword evidence="10 19" id="KW-0808">Transferase</keyword>
<evidence type="ECO:0000256" key="3">
    <source>
        <dbReference type="ARBA" id="ARBA00004496"/>
    </source>
</evidence>
<evidence type="ECO:0000256" key="11">
    <source>
        <dbReference type="ARBA" id="ARBA00022723"/>
    </source>
</evidence>
<evidence type="ECO:0000256" key="20">
    <source>
        <dbReference type="SAM" id="MobiDB-lite"/>
    </source>
</evidence>
<comment type="similarity">
    <text evidence="5 19">Belongs to the pyruvate kinase family.</text>
</comment>
<dbReference type="AlphaFoldDB" id="A0A1E5VB24"/>
<dbReference type="Proteomes" id="UP000095767">
    <property type="component" value="Unassembled WGS sequence"/>
</dbReference>
<evidence type="ECO:0000256" key="19">
    <source>
        <dbReference type="RuleBase" id="RU000504"/>
    </source>
</evidence>
<dbReference type="InterPro" id="IPR015806">
    <property type="entry name" value="Pyrv_Knase_insert_dom_sf"/>
</dbReference>
<keyword evidence="17 24" id="KW-0670">Pyruvate</keyword>
<feature type="compositionally biased region" description="Basic and acidic residues" evidence="20">
    <location>
        <begin position="558"/>
        <end position="567"/>
    </location>
</feature>
<evidence type="ECO:0000256" key="14">
    <source>
        <dbReference type="ARBA" id="ARBA00022840"/>
    </source>
</evidence>
<evidence type="ECO:0000256" key="2">
    <source>
        <dbReference type="ARBA" id="ARBA00001958"/>
    </source>
</evidence>
<dbReference type="InterPro" id="IPR011037">
    <property type="entry name" value="Pyrv_Knase-like_insert_dom_sf"/>
</dbReference>
<evidence type="ECO:0000256" key="12">
    <source>
        <dbReference type="ARBA" id="ARBA00022741"/>
    </source>
</evidence>
<evidence type="ECO:0000256" key="9">
    <source>
        <dbReference type="ARBA" id="ARBA00022531"/>
    </source>
</evidence>
<evidence type="ECO:0000259" key="23">
    <source>
        <dbReference type="Pfam" id="PF02887"/>
    </source>
</evidence>
<dbReference type="OrthoDB" id="742491at2759"/>
<dbReference type="InterPro" id="IPR015813">
    <property type="entry name" value="Pyrv/PenolPyrv_kinase-like_dom"/>
</dbReference>
<dbReference type="GO" id="GO:0005524">
    <property type="term" value="F:ATP binding"/>
    <property type="evidence" value="ECO:0007669"/>
    <property type="project" value="UniProtKB-KW"/>
</dbReference>
<dbReference type="InterPro" id="IPR001697">
    <property type="entry name" value="Pyr_Knase"/>
</dbReference>
<evidence type="ECO:0000256" key="8">
    <source>
        <dbReference type="ARBA" id="ARBA00022490"/>
    </source>
</evidence>
<dbReference type="NCBIfam" id="TIGR01064">
    <property type="entry name" value="pyruv_kin"/>
    <property type="match status" value="1"/>
</dbReference>
<evidence type="ECO:0000313" key="24">
    <source>
        <dbReference type="EMBL" id="OEL22353.1"/>
    </source>
</evidence>
<keyword evidence="8" id="KW-0963">Cytoplasm</keyword>
<evidence type="ECO:0000256" key="7">
    <source>
        <dbReference type="ARBA" id="ARBA00012142"/>
    </source>
</evidence>
<feature type="domain" description="Pyruvate kinase barrel" evidence="22">
    <location>
        <begin position="89"/>
        <end position="157"/>
    </location>
</feature>
<keyword evidence="25" id="KW-1185">Reference proteome</keyword>
<dbReference type="FunFam" id="3.40.1380.20:FF:000005">
    <property type="entry name" value="Pyruvate kinase"/>
    <property type="match status" value="1"/>
</dbReference>
<dbReference type="PROSITE" id="PS00110">
    <property type="entry name" value="PYRUVATE_KINASE"/>
    <property type="match status" value="1"/>
</dbReference>
<comment type="subcellular location">
    <subcellularLocation>
        <location evidence="3">Cytoplasm</location>
    </subcellularLocation>
</comment>
<dbReference type="GO" id="GO:0000287">
    <property type="term" value="F:magnesium ion binding"/>
    <property type="evidence" value="ECO:0007669"/>
    <property type="project" value="InterPro"/>
</dbReference>
<feature type="domain" description="Pyruvate kinase barrel" evidence="22">
    <location>
        <begin position="177"/>
        <end position="439"/>
    </location>
</feature>
<evidence type="ECO:0000256" key="16">
    <source>
        <dbReference type="ARBA" id="ARBA00023152"/>
    </source>
</evidence>
<evidence type="ECO:0000313" key="25">
    <source>
        <dbReference type="Proteomes" id="UP000095767"/>
    </source>
</evidence>
<dbReference type="Pfam" id="PF02887">
    <property type="entry name" value="PK_C"/>
    <property type="match status" value="1"/>
</dbReference>
<gene>
    <name evidence="24" type="ORF">BAE44_0016629</name>
</gene>
<dbReference type="InterPro" id="IPR006927">
    <property type="entry name" value="DUF639"/>
</dbReference>
<comment type="pathway">
    <text evidence="4 19">Carbohydrate degradation; glycolysis; pyruvate from D-glyceraldehyde 3-phosphate: step 5/5.</text>
</comment>
<protein>
    <recommendedName>
        <fullName evidence="7 19">Pyruvate kinase</fullName>
        <ecNumber evidence="7 19">2.7.1.40</ecNumber>
    </recommendedName>
</protein>
<dbReference type="GO" id="GO:0006950">
    <property type="term" value="P:response to stress"/>
    <property type="evidence" value="ECO:0007669"/>
    <property type="project" value="UniProtKB-ARBA"/>
</dbReference>
<dbReference type="GO" id="GO:0016301">
    <property type="term" value="F:kinase activity"/>
    <property type="evidence" value="ECO:0007669"/>
    <property type="project" value="UniProtKB-KW"/>
</dbReference>
<dbReference type="PANTHER" id="PTHR31860">
    <property type="entry name" value="HEAT-INDUCIBLE TRANSCRIPTION REPRESSOR (DUF639)-RELATED"/>
    <property type="match status" value="1"/>
</dbReference>
<dbReference type="Gene3D" id="3.20.20.60">
    <property type="entry name" value="Phosphoenolpyruvate-binding domains"/>
    <property type="match status" value="1"/>
</dbReference>
<comment type="cofactor">
    <cofactor evidence="1">
        <name>Mg(2+)</name>
        <dbReference type="ChEBI" id="CHEBI:18420"/>
    </cofactor>
</comment>
<proteinExistence type="inferred from homology"/>
<evidence type="ECO:0000256" key="5">
    <source>
        <dbReference type="ARBA" id="ARBA00008663"/>
    </source>
</evidence>
<dbReference type="InterPro" id="IPR036918">
    <property type="entry name" value="Pyrv_Knase_C_sf"/>
</dbReference>
<organism evidence="24 25">
    <name type="scientific">Dichanthelium oligosanthes</name>
    <dbReference type="NCBI Taxonomy" id="888268"/>
    <lineage>
        <taxon>Eukaryota</taxon>
        <taxon>Viridiplantae</taxon>
        <taxon>Streptophyta</taxon>
        <taxon>Embryophyta</taxon>
        <taxon>Tracheophyta</taxon>
        <taxon>Spermatophyta</taxon>
        <taxon>Magnoliopsida</taxon>
        <taxon>Liliopsida</taxon>
        <taxon>Poales</taxon>
        <taxon>Poaceae</taxon>
        <taxon>PACMAD clade</taxon>
        <taxon>Panicoideae</taxon>
        <taxon>Panicodae</taxon>
        <taxon>Paniceae</taxon>
        <taxon>Dichantheliinae</taxon>
        <taxon>Dichanthelium</taxon>
    </lineage>
</organism>
<sequence>SQARLPPPLVDLAHGIAKFPTPPPTHSIKLRHQISNHISLFSPLTTTATAPHSGSPPPQQRSRQRAMANIDMAAILADLDRGTGDARVPKTKLVCTLGPASRTVPMLEKLLRAGMNVARFNFSHGTHEYHQETLDNLRQAMHNTGILCAVMLDTKVPPHAQLSLSLYRGFACSAAVICLSGPEIRTGFLKDGKPIKLTKGQEITVTTDYDIKGDENMIAMSYKKLPVDVKPGNVILCADGTISLAVVSCDPDAGTVRCRCENTAMLGERKNCNLPGIVVDLPTLTEKDKEDILGWGVPNDIDMIALSFVRKGSDLVTVRQVLGQHAKRIKLMSKVENQEGVVNFDEILRETDAFMVARGDLGMEIPVEKIFLAQKMMIYKCNIAGKPVVTATQMLESMIKSPRPTRAEATDVANAVLDGTDCVMLSGESAAGAYPEVAVKIMARICVEAESSLDHEAVFKAMIRSAPLPMSPLESLASSAVRTANKAKAALIVVLTRGGTTAKLVAKYRPRVPILSVVVPVLTTDSFDWTISSEGPARHSLIYRGLIPLLAEGSAKATDSESTERGRRCLPPARPPPRMGLLEGLFVGDQRSHSRGRGNKEIRGSAEAAAMAADAPNGAIPPLSPAAASLVRRCARIAGVPVDQLLRRFDTEEQAGRPLEFARSVVEYCSYIALRVETRRHDHLGDREFHSLTYDMMLAWEAPDEETDAMFQVDGRRTVGPEAFAKIAPACPAIAHPITVGNLFDALTNSTGGRLHFLTYHKYLKSLYQVLSSAKSMSRGHRAPDLQLSDGEVILDVYGTATTKPVLQHIGTSTWPGRITLTNYALYFEAIGVDFSYCEAVVYDLARDLKQSVKRECTGPWGAHLFDKAVMYKSSSTSEPVFFEFPQFKGHTRRDYWFAVIKEVLHAHKFIRKYKLASFQKAEALSVATLGILGYRTVKEGFHILPAHFKTTLAFNLAEKLPKGDKILEALYGQLKQHYPRFRGSQEFGQSSSDELMLVDPFPLSAYTMVTMGLLTLKEEENHEERDYAVRDMQVGGTSSVQMALELSVGYSGRVEAARATLDQVKVEDIDTNVAVLKELLYPLIEIGKRLLALAEWEEPFKSYVFLLCFLYMVYSGWIWFMFPGFLLGSTIFMLWNKHYGSMQSMEAFEIITPPPRRTVEQLLSLQEAISQLEAHVQAGNIFLLKLRSLMLAAFPQSTNKVAAALVVAATTFAFMPFRTIVLLILLEAYTRQMPLRKKSSEKLVRRLREWWLRIPAAPVQLLKPQDTRRWRSRLRSR</sequence>
<dbReference type="GO" id="GO:0005737">
    <property type="term" value="C:cytoplasm"/>
    <property type="evidence" value="ECO:0007669"/>
    <property type="project" value="UniProtKB-SubCell"/>
</dbReference>
<evidence type="ECO:0000256" key="18">
    <source>
        <dbReference type="ARBA" id="ARBA00048152"/>
    </source>
</evidence>
<comment type="subunit">
    <text evidence="6">Homotetramer.</text>
</comment>
<dbReference type="SUPFAM" id="SSF50800">
    <property type="entry name" value="PK beta-barrel domain-like"/>
    <property type="match status" value="1"/>
</dbReference>
<evidence type="ECO:0000256" key="17">
    <source>
        <dbReference type="ARBA" id="ARBA00023317"/>
    </source>
</evidence>
<keyword evidence="12" id="KW-0547">Nucleotide-binding</keyword>
<feature type="domain" description="Pyruvate kinase C-terminal" evidence="23">
    <location>
        <begin position="474"/>
        <end position="559"/>
    </location>
</feature>
<keyword evidence="14" id="KW-0067">ATP-binding</keyword>
<dbReference type="UniPathway" id="UPA00109">
    <property type="reaction ID" value="UER00188"/>
</dbReference>
<reference evidence="24 25" key="1">
    <citation type="submission" date="2016-09" db="EMBL/GenBank/DDBJ databases">
        <title>The draft genome of Dichanthelium oligosanthes: A C3 panicoid grass species.</title>
        <authorList>
            <person name="Studer A.J."/>
            <person name="Schnable J.C."/>
            <person name="Brutnell T.P."/>
        </authorList>
    </citation>
    <scope>NUCLEOTIDE SEQUENCE [LARGE SCALE GENOMIC DNA]</scope>
    <source>
        <strain evidence="25">cv. Kellogg 1175</strain>
        <tissue evidence="24">Leaf</tissue>
    </source>
</reference>
<feature type="region of interest" description="Disordered" evidence="20">
    <location>
        <begin position="555"/>
        <end position="574"/>
    </location>
</feature>
<dbReference type="Gene3D" id="2.40.33.10">
    <property type="entry name" value="PK beta-barrel domain-like"/>
    <property type="match status" value="1"/>
</dbReference>
<dbReference type="FunFam" id="2.40.33.10:FF:000001">
    <property type="entry name" value="Pyruvate kinase"/>
    <property type="match status" value="1"/>
</dbReference>
<name>A0A1E5VB24_9POAL</name>
<dbReference type="STRING" id="888268.A0A1E5VB24"/>
<dbReference type="EC" id="2.7.1.40" evidence="7 19"/>
<dbReference type="CDD" id="cd00288">
    <property type="entry name" value="Pyruvate_Kinase"/>
    <property type="match status" value="1"/>
</dbReference>
<dbReference type="Gene3D" id="3.40.1380.20">
    <property type="entry name" value="Pyruvate kinase, C-terminal domain"/>
    <property type="match status" value="1"/>
</dbReference>
<evidence type="ECO:0000256" key="21">
    <source>
        <dbReference type="SAM" id="Phobius"/>
    </source>
</evidence>
<dbReference type="GO" id="GO:0015979">
    <property type="term" value="P:photosynthesis"/>
    <property type="evidence" value="ECO:0007669"/>
    <property type="project" value="UniProtKB-KW"/>
</dbReference>
<evidence type="ECO:0000256" key="6">
    <source>
        <dbReference type="ARBA" id="ARBA00011881"/>
    </source>
</evidence>
<keyword evidence="21" id="KW-0812">Transmembrane</keyword>
<dbReference type="InterPro" id="IPR015795">
    <property type="entry name" value="Pyrv_Knase_C"/>
</dbReference>
<dbReference type="SUPFAM" id="SSF52935">
    <property type="entry name" value="PK C-terminal domain-like"/>
    <property type="match status" value="1"/>
</dbReference>
<dbReference type="Pfam" id="PF04842">
    <property type="entry name" value="DUF639"/>
    <property type="match status" value="1"/>
</dbReference>
<keyword evidence="21" id="KW-0472">Membrane</keyword>
<accession>A0A1E5VB24</accession>
<keyword evidence="13 19" id="KW-0418">Kinase</keyword>
<dbReference type="InterPro" id="IPR015793">
    <property type="entry name" value="Pyrv_Knase_brl"/>
</dbReference>
<dbReference type="Pfam" id="PF00224">
    <property type="entry name" value="PK"/>
    <property type="match status" value="2"/>
</dbReference>
<keyword evidence="11" id="KW-0479">Metal-binding</keyword>
<keyword evidence="9" id="KW-0602">Photosynthesis</keyword>
<evidence type="ECO:0000256" key="15">
    <source>
        <dbReference type="ARBA" id="ARBA00022842"/>
    </source>
</evidence>
<feature type="region of interest" description="Disordered" evidence="20">
    <location>
        <begin position="45"/>
        <end position="64"/>
    </location>
</feature>
<dbReference type="InterPro" id="IPR040442">
    <property type="entry name" value="Pyrv_kinase-like_dom_sf"/>
</dbReference>
<keyword evidence="16 19" id="KW-0324">Glycolysis</keyword>
<dbReference type="EMBL" id="LWDX02045586">
    <property type="protein sequence ID" value="OEL22353.1"/>
    <property type="molecule type" value="Genomic_DNA"/>
</dbReference>
<feature type="transmembrane region" description="Helical" evidence="21">
    <location>
        <begin position="1104"/>
        <end position="1136"/>
    </location>
</feature>
<keyword evidence="15 19" id="KW-0460">Magnesium</keyword>
<evidence type="ECO:0000256" key="4">
    <source>
        <dbReference type="ARBA" id="ARBA00004997"/>
    </source>
</evidence>
<feature type="non-terminal residue" evidence="24">
    <location>
        <position position="1"/>
    </location>
</feature>
<dbReference type="GO" id="GO:0004743">
    <property type="term" value="F:pyruvate kinase activity"/>
    <property type="evidence" value="ECO:0007669"/>
    <property type="project" value="UniProtKB-EC"/>
</dbReference>
<dbReference type="FunFam" id="3.20.20.60:FF:000001">
    <property type="entry name" value="Pyruvate kinase"/>
    <property type="match status" value="1"/>
</dbReference>
<dbReference type="SUPFAM" id="SSF51621">
    <property type="entry name" value="Phosphoenolpyruvate/pyruvate domain"/>
    <property type="match status" value="1"/>
</dbReference>
<dbReference type="InterPro" id="IPR018209">
    <property type="entry name" value="Pyrv_Knase_AS"/>
</dbReference>
<dbReference type="PANTHER" id="PTHR31860:SF19">
    <property type="entry name" value="OS04G0677400 PROTEIN"/>
    <property type="match status" value="1"/>
</dbReference>
<keyword evidence="21" id="KW-1133">Transmembrane helix</keyword>
<comment type="caution">
    <text evidence="24">The sequence shown here is derived from an EMBL/GenBank/DDBJ whole genome shotgun (WGS) entry which is preliminary data.</text>
</comment>
<evidence type="ECO:0000256" key="13">
    <source>
        <dbReference type="ARBA" id="ARBA00022777"/>
    </source>
</evidence>
<comment type="cofactor">
    <cofactor evidence="2">
        <name>K(+)</name>
        <dbReference type="ChEBI" id="CHEBI:29103"/>
    </cofactor>
</comment>
<evidence type="ECO:0000256" key="1">
    <source>
        <dbReference type="ARBA" id="ARBA00001946"/>
    </source>
</evidence>
<dbReference type="PRINTS" id="PR01050">
    <property type="entry name" value="PYRUVTKNASE"/>
</dbReference>
<comment type="catalytic activity">
    <reaction evidence="18 19">
        <text>pyruvate + ATP = phosphoenolpyruvate + ADP + H(+)</text>
        <dbReference type="Rhea" id="RHEA:18157"/>
        <dbReference type="ChEBI" id="CHEBI:15361"/>
        <dbReference type="ChEBI" id="CHEBI:15378"/>
        <dbReference type="ChEBI" id="CHEBI:30616"/>
        <dbReference type="ChEBI" id="CHEBI:58702"/>
        <dbReference type="ChEBI" id="CHEBI:456216"/>
        <dbReference type="EC" id="2.7.1.40"/>
    </reaction>
</comment>
<evidence type="ECO:0000259" key="22">
    <source>
        <dbReference type="Pfam" id="PF00224"/>
    </source>
</evidence>